<protein>
    <submittedName>
        <fullName evidence="4">Site-specific tyrosine recombinase XerC</fullName>
    </submittedName>
</protein>
<accession>A0A380WAS0</accession>
<gene>
    <name evidence="4" type="ORF">NCTC12722_03309</name>
</gene>
<organism evidence="4 5">
    <name type="scientific">Afipia felis</name>
    <name type="common">Cat scratch disease bacillus</name>
    <dbReference type="NCBI Taxonomy" id="1035"/>
    <lineage>
        <taxon>Bacteria</taxon>
        <taxon>Pseudomonadati</taxon>
        <taxon>Pseudomonadota</taxon>
        <taxon>Alphaproteobacteria</taxon>
        <taxon>Hyphomicrobiales</taxon>
        <taxon>Nitrobacteraceae</taxon>
        <taxon>Afipia</taxon>
    </lineage>
</organism>
<dbReference type="AlphaFoldDB" id="A0A380WAS0"/>
<evidence type="ECO:0000256" key="2">
    <source>
        <dbReference type="ARBA" id="ARBA00023172"/>
    </source>
</evidence>
<dbReference type="PANTHER" id="PTHR30349:SF64">
    <property type="entry name" value="PROPHAGE INTEGRASE INTD-RELATED"/>
    <property type="match status" value="1"/>
</dbReference>
<dbReference type="InterPro" id="IPR011010">
    <property type="entry name" value="DNA_brk_join_enz"/>
</dbReference>
<dbReference type="Pfam" id="PF00589">
    <property type="entry name" value="Phage_integrase"/>
    <property type="match status" value="1"/>
</dbReference>
<dbReference type="InterPro" id="IPR013762">
    <property type="entry name" value="Integrase-like_cat_sf"/>
</dbReference>
<feature type="domain" description="Tyr recombinase" evidence="3">
    <location>
        <begin position="170"/>
        <end position="356"/>
    </location>
</feature>
<dbReference type="GO" id="GO:0006310">
    <property type="term" value="P:DNA recombination"/>
    <property type="evidence" value="ECO:0007669"/>
    <property type="project" value="UniProtKB-KW"/>
</dbReference>
<keyword evidence="1" id="KW-0229">DNA integration</keyword>
<name>A0A380WAS0_AFIFE</name>
<dbReference type="InterPro" id="IPR050090">
    <property type="entry name" value="Tyrosine_recombinase_XerCD"/>
</dbReference>
<dbReference type="Gene3D" id="1.10.443.10">
    <property type="entry name" value="Intergrase catalytic core"/>
    <property type="match status" value="1"/>
</dbReference>
<proteinExistence type="predicted"/>
<dbReference type="RefSeq" id="WP_002716912.1">
    <property type="nucleotide sequence ID" value="NZ_UFSI01000001.1"/>
</dbReference>
<sequence length="397" mass="44545">MSEYYLYRRGNKGNWYIRGTNPDGRQIFESTKTSVQATAKSILREKQNERENELVFGKKAVVTFDYAADSYVKSGGSQRFLGSFDGSKWTGLFGRFEGRKLKTITQSDLDRAALEAYPNARPDTRNRQFYTPFVAVWNHAVGNDWADYRKWKRPKKPKGTNIVVVSSGRAGNKPVSYDRAAEFVLAMSPANAIVMTILFYTGMRPIELFSMDCADVDVKGRWITLRTSKTGEPRGVPMHKALVPLMAALKKRGGKLVRQWNDRPFVVREGIGGQMKKALSGARKRTERVDARTGKRIHGSGITDVSPYTARHTVSTQLVANGVHPHIKDQILGHAVTDMSRHYTNLPQKELIKAIDTLPTVKAWLDAPWMKDPVGLGRNYAGVDWVHGSGTRKRGKA</sequence>
<dbReference type="CDD" id="cd00796">
    <property type="entry name" value="INT_Rci_Hp1_C"/>
    <property type="match status" value="1"/>
</dbReference>
<dbReference type="InterPro" id="IPR002104">
    <property type="entry name" value="Integrase_catalytic"/>
</dbReference>
<dbReference type="SUPFAM" id="SSF56349">
    <property type="entry name" value="DNA breaking-rejoining enzymes"/>
    <property type="match status" value="1"/>
</dbReference>
<evidence type="ECO:0000313" key="5">
    <source>
        <dbReference type="Proteomes" id="UP000254343"/>
    </source>
</evidence>
<evidence type="ECO:0000256" key="1">
    <source>
        <dbReference type="ARBA" id="ARBA00022908"/>
    </source>
</evidence>
<dbReference type="GO" id="GO:0015074">
    <property type="term" value="P:DNA integration"/>
    <property type="evidence" value="ECO:0007669"/>
    <property type="project" value="UniProtKB-KW"/>
</dbReference>
<dbReference type="GO" id="GO:0003677">
    <property type="term" value="F:DNA binding"/>
    <property type="evidence" value="ECO:0007669"/>
    <property type="project" value="InterPro"/>
</dbReference>
<evidence type="ECO:0000259" key="3">
    <source>
        <dbReference type="PROSITE" id="PS51898"/>
    </source>
</evidence>
<dbReference type="Proteomes" id="UP000254343">
    <property type="component" value="Unassembled WGS sequence"/>
</dbReference>
<dbReference type="PROSITE" id="PS51898">
    <property type="entry name" value="TYR_RECOMBINASE"/>
    <property type="match status" value="1"/>
</dbReference>
<dbReference type="PANTHER" id="PTHR30349">
    <property type="entry name" value="PHAGE INTEGRASE-RELATED"/>
    <property type="match status" value="1"/>
</dbReference>
<dbReference type="OrthoDB" id="7216962at2"/>
<dbReference type="EMBL" id="UIGB01000001">
    <property type="protein sequence ID" value="SUU86088.1"/>
    <property type="molecule type" value="Genomic_DNA"/>
</dbReference>
<keyword evidence="2" id="KW-0233">DNA recombination</keyword>
<evidence type="ECO:0000313" key="4">
    <source>
        <dbReference type="EMBL" id="SUU86088.1"/>
    </source>
</evidence>
<reference evidence="4 5" key="1">
    <citation type="submission" date="2018-06" db="EMBL/GenBank/DDBJ databases">
        <authorList>
            <consortium name="Pathogen Informatics"/>
            <person name="Doyle S."/>
        </authorList>
    </citation>
    <scope>NUCLEOTIDE SEQUENCE [LARGE SCALE GENOMIC DNA]</scope>
    <source>
        <strain evidence="4 5">NCTC12722</strain>
    </source>
</reference>